<protein>
    <recommendedName>
        <fullName evidence="6">Protein kinase domain-containing protein</fullName>
    </recommendedName>
</protein>
<keyword evidence="1" id="KW-0418">Kinase</keyword>
<name>A0AA88UYJ5_9ASTE</name>
<dbReference type="GO" id="GO:0004674">
    <property type="term" value="F:protein serine/threonine kinase activity"/>
    <property type="evidence" value="ECO:0007669"/>
    <property type="project" value="UniProtKB-KW"/>
</dbReference>
<dbReference type="GO" id="GO:0005524">
    <property type="term" value="F:ATP binding"/>
    <property type="evidence" value="ECO:0007669"/>
    <property type="project" value="UniProtKB-KW"/>
</dbReference>
<evidence type="ECO:0008006" key="6">
    <source>
        <dbReference type="Google" id="ProtNLM"/>
    </source>
</evidence>
<dbReference type="PANTHER" id="PTHR47989">
    <property type="entry name" value="OS01G0750732 PROTEIN"/>
    <property type="match status" value="1"/>
</dbReference>
<dbReference type="AlphaFoldDB" id="A0AA88UYJ5"/>
<keyword evidence="3" id="KW-0067">ATP-binding</keyword>
<evidence type="ECO:0000256" key="3">
    <source>
        <dbReference type="ARBA" id="ARBA00022840"/>
    </source>
</evidence>
<organism evidence="4 5">
    <name type="scientific">Escallonia herrerae</name>
    <dbReference type="NCBI Taxonomy" id="1293975"/>
    <lineage>
        <taxon>Eukaryota</taxon>
        <taxon>Viridiplantae</taxon>
        <taxon>Streptophyta</taxon>
        <taxon>Embryophyta</taxon>
        <taxon>Tracheophyta</taxon>
        <taxon>Spermatophyta</taxon>
        <taxon>Magnoliopsida</taxon>
        <taxon>eudicotyledons</taxon>
        <taxon>Gunneridae</taxon>
        <taxon>Pentapetalae</taxon>
        <taxon>asterids</taxon>
        <taxon>campanulids</taxon>
        <taxon>Escalloniales</taxon>
        <taxon>Escalloniaceae</taxon>
        <taxon>Escallonia</taxon>
    </lineage>
</organism>
<evidence type="ECO:0000313" key="4">
    <source>
        <dbReference type="EMBL" id="KAK2998167.1"/>
    </source>
</evidence>
<dbReference type="Proteomes" id="UP001188597">
    <property type="component" value="Unassembled WGS sequence"/>
</dbReference>
<evidence type="ECO:0000256" key="2">
    <source>
        <dbReference type="ARBA" id="ARBA00022741"/>
    </source>
</evidence>
<accession>A0AA88UYJ5</accession>
<dbReference type="SUPFAM" id="SSF56112">
    <property type="entry name" value="Protein kinase-like (PK-like)"/>
    <property type="match status" value="1"/>
</dbReference>
<evidence type="ECO:0000313" key="5">
    <source>
        <dbReference type="Proteomes" id="UP001188597"/>
    </source>
</evidence>
<sequence length="124" mass="13796">MVMVVAFRSVGYSAGDDEVVTAEVFICRGVVKRPSWPIRRKIALGMACGLAYLHYGAQLIKASNVLLDENFEPNKFWPCKVWSKGDDTSEHKVSSYGVVLLSGRKALLSKDKEKACLLTERAWS</sequence>
<evidence type="ECO:0000256" key="1">
    <source>
        <dbReference type="ARBA" id="ARBA00022527"/>
    </source>
</evidence>
<keyword evidence="5" id="KW-1185">Reference proteome</keyword>
<dbReference type="PANTHER" id="PTHR47989:SF62">
    <property type="entry name" value="OS05G0423500 PROTEIN"/>
    <property type="match status" value="1"/>
</dbReference>
<keyword evidence="1" id="KW-0723">Serine/threonine-protein kinase</keyword>
<reference evidence="4" key="1">
    <citation type="submission" date="2022-12" db="EMBL/GenBank/DDBJ databases">
        <title>Draft genome assemblies for two species of Escallonia (Escalloniales).</title>
        <authorList>
            <person name="Chanderbali A."/>
            <person name="Dervinis C."/>
            <person name="Anghel I."/>
            <person name="Soltis D."/>
            <person name="Soltis P."/>
            <person name="Zapata F."/>
        </authorList>
    </citation>
    <scope>NUCLEOTIDE SEQUENCE</scope>
    <source>
        <strain evidence="4">UCBG64.0493</strain>
        <tissue evidence="4">Leaf</tissue>
    </source>
</reference>
<proteinExistence type="predicted"/>
<keyword evidence="2" id="KW-0547">Nucleotide-binding</keyword>
<gene>
    <name evidence="4" type="ORF">RJ639_024209</name>
</gene>
<dbReference type="InterPro" id="IPR011009">
    <property type="entry name" value="Kinase-like_dom_sf"/>
</dbReference>
<dbReference type="EMBL" id="JAVXUP010003783">
    <property type="protein sequence ID" value="KAK2998167.1"/>
    <property type="molecule type" value="Genomic_DNA"/>
</dbReference>
<keyword evidence="1" id="KW-0808">Transferase</keyword>
<dbReference type="Gene3D" id="1.10.510.10">
    <property type="entry name" value="Transferase(Phosphotransferase) domain 1"/>
    <property type="match status" value="1"/>
</dbReference>
<comment type="caution">
    <text evidence="4">The sequence shown here is derived from an EMBL/GenBank/DDBJ whole genome shotgun (WGS) entry which is preliminary data.</text>
</comment>